<name>A0A931CIW3_9MICC</name>
<evidence type="ECO:0000313" key="3">
    <source>
        <dbReference type="Proteomes" id="UP000655366"/>
    </source>
</evidence>
<dbReference type="RefSeq" id="WP_196394809.1">
    <property type="nucleotide sequence ID" value="NZ_JADNYM010000001.1"/>
</dbReference>
<feature type="compositionally biased region" description="Basic and acidic residues" evidence="1">
    <location>
        <begin position="33"/>
        <end position="55"/>
    </location>
</feature>
<dbReference type="EMBL" id="JADNYM010000001">
    <property type="protein sequence ID" value="MBG0737852.1"/>
    <property type="molecule type" value="Genomic_DNA"/>
</dbReference>
<proteinExistence type="predicted"/>
<protein>
    <submittedName>
        <fullName evidence="2">Uncharacterized protein</fullName>
    </submittedName>
</protein>
<keyword evidence="3" id="KW-1185">Reference proteome</keyword>
<sequence length="64" mass="7333">MSKDQHSRRTGNGERTNTEQHSLSTAEIRAVAQRREDAEEKLERHLRESEHKAKESDDDDGDGT</sequence>
<organism evidence="2 3">
    <name type="scientific">Arthrobacter terrae</name>
    <dbReference type="NCBI Taxonomy" id="2935737"/>
    <lineage>
        <taxon>Bacteria</taxon>
        <taxon>Bacillati</taxon>
        <taxon>Actinomycetota</taxon>
        <taxon>Actinomycetes</taxon>
        <taxon>Micrococcales</taxon>
        <taxon>Micrococcaceae</taxon>
        <taxon>Arthrobacter</taxon>
    </lineage>
</organism>
<feature type="region of interest" description="Disordered" evidence="1">
    <location>
        <begin position="1"/>
        <end position="64"/>
    </location>
</feature>
<dbReference type="Proteomes" id="UP000655366">
    <property type="component" value="Unassembled WGS sequence"/>
</dbReference>
<evidence type="ECO:0000313" key="2">
    <source>
        <dbReference type="EMBL" id="MBG0737852.1"/>
    </source>
</evidence>
<evidence type="ECO:0000256" key="1">
    <source>
        <dbReference type="SAM" id="MobiDB-lite"/>
    </source>
</evidence>
<accession>A0A931CIW3</accession>
<reference evidence="2 3" key="1">
    <citation type="submission" date="2020-11" db="EMBL/GenBank/DDBJ databases">
        <title>Arthrobacter antarcticus sp. nov., isolated from Antarctic Soil.</title>
        <authorList>
            <person name="Li J."/>
        </authorList>
    </citation>
    <scope>NUCLEOTIDE SEQUENCE [LARGE SCALE GENOMIC DNA]</scope>
    <source>
        <strain evidence="2 3">Z1-20</strain>
    </source>
</reference>
<comment type="caution">
    <text evidence="2">The sequence shown here is derived from an EMBL/GenBank/DDBJ whole genome shotgun (WGS) entry which is preliminary data.</text>
</comment>
<gene>
    <name evidence="2" type="ORF">IV500_00135</name>
</gene>
<feature type="compositionally biased region" description="Polar residues" evidence="1">
    <location>
        <begin position="13"/>
        <end position="25"/>
    </location>
</feature>
<dbReference type="AlphaFoldDB" id="A0A931CIW3"/>